<evidence type="ECO:0000256" key="1">
    <source>
        <dbReference type="ARBA" id="ARBA00006133"/>
    </source>
</evidence>
<accession>A0A427YLB7</accession>
<dbReference type="STRING" id="1890683.A0A427YLB7"/>
<feature type="region of interest" description="Disordered" evidence="2">
    <location>
        <begin position="666"/>
        <end position="688"/>
    </location>
</feature>
<evidence type="ECO:0000256" key="2">
    <source>
        <dbReference type="SAM" id="MobiDB-lite"/>
    </source>
</evidence>
<feature type="compositionally biased region" description="Polar residues" evidence="2">
    <location>
        <begin position="435"/>
        <end position="450"/>
    </location>
</feature>
<dbReference type="PANTHER" id="PTHR15830:SF10">
    <property type="entry name" value="TELOMERE LENGTH REGULATION PROTEIN TEL2 HOMOLOG"/>
    <property type="match status" value="1"/>
</dbReference>
<reference evidence="4 5" key="1">
    <citation type="submission" date="2018-11" db="EMBL/GenBank/DDBJ databases">
        <title>Genome sequence of Saitozyma podzolica DSM 27192.</title>
        <authorList>
            <person name="Aliyu H."/>
            <person name="Gorte O."/>
            <person name="Ochsenreither K."/>
        </authorList>
    </citation>
    <scope>NUCLEOTIDE SEQUENCE [LARGE SCALE GENOMIC DNA]</scope>
    <source>
        <strain evidence="4 5">DSM 27192</strain>
    </source>
</reference>
<comment type="similarity">
    <text evidence="1">Belongs to the TEL2 family.</text>
</comment>
<gene>
    <name evidence="4" type="primary">TEL2</name>
    <name evidence="4" type="ORF">EHS25_009253</name>
</gene>
<dbReference type="Gene3D" id="1.25.40.720">
    <property type="entry name" value="Telomere length regulation protein 2, C-terminal domain"/>
    <property type="match status" value="1"/>
</dbReference>
<dbReference type="GO" id="GO:0005829">
    <property type="term" value="C:cytosol"/>
    <property type="evidence" value="ECO:0007669"/>
    <property type="project" value="TreeGrafter"/>
</dbReference>
<dbReference type="GO" id="GO:0051083">
    <property type="term" value="P:'de novo' cotranslational protein folding"/>
    <property type="evidence" value="ECO:0007669"/>
    <property type="project" value="TreeGrafter"/>
</dbReference>
<dbReference type="OrthoDB" id="10254187at2759"/>
<dbReference type="InterPro" id="IPR051970">
    <property type="entry name" value="TEL2_Regulation"/>
</dbReference>
<evidence type="ECO:0000259" key="3">
    <source>
        <dbReference type="Pfam" id="PF10193"/>
    </source>
</evidence>
<name>A0A427YLB7_9TREE</name>
<evidence type="ECO:0000313" key="4">
    <source>
        <dbReference type="EMBL" id="RSH91883.1"/>
    </source>
</evidence>
<comment type="caution">
    <text evidence="4">The sequence shown here is derived from an EMBL/GenBank/DDBJ whole genome shotgun (WGS) entry which is preliminary data.</text>
</comment>
<keyword evidence="5" id="KW-1185">Reference proteome</keyword>
<sequence length="936" mass="101864">MDMLAAVVDTYSIDDLHWAIWGAQAQAETSSSGEKIDGVRTLRWEETVKGLVGAPAKAANAVGRWKQEGWAGDVSQTLQPRPFFDRLALRLEALMYEISQSPRSKETAPIRFVFQRLASLGLFSHRPTSLHSPSPSIPPALLPRLLSHLHPPVDSPIPPYPASFLPSIFLPLPSSTLASVTASLLQHLVYHLPAPSAPILPNRPDSRVKRSVEVLTRIIGPPEIGGEAWDAVIMAMINGKRNGSAMDEREHALTRMAVAWVGTGGEKAANAFIDAIMEAWTDRKYVKFALYGQQFHLTHLLILALSLLPPYHSRLVSLSHRPRFLHALQSYLAHPDASIRRLGMLVAETVSEMTIPDEPESSVAGKDDEIEELKAGLEIDEETEIWDGVGQGRDEARWLRSIIGVRDGDAVLEDDPEGKVWLLGWDEVPKAARSPESNTTPGPSVQRGRTSSPKRPPKPKSQPKIVMLTDEQMDDPLEGYTNPSPSSSRSPSPTPSHLEEIASDPSLALDGAQKKKVTRPVYVGQLAALLKERESPEHLEMALKWGESLVRAKRNFGTELAENAVTVTTLSIGLNDPFHLDEFDKLRQGLVTALVACAPRQVAPFLAEQYFNSQYSLQQKSVMLTALAMGARELAGMKVPEPQATRKIDFPSKTLPPALHKKYVGPTDLPPALGGQRKAGEEEHPELAREKRLRVGPKRRTMVAEQGSLAARQADERAAQPHSPVVPFAEVAAEYFIMPLINRFWQHFQDIGIRESRAVVAGNRFRGAGAGMVMSAMALEKLLMTLSLMLHAARHSPVFLAVLSPEALELGLTIGLRHPNKPEDHLIEPESGENGGETPRAEAQVLGAALELALVALDGAAELDQGRTMAMDKPELVLAVGEWASGVFDVESKGGMVAAGQGGREGRIRAGAAAVVVKVAEVGEKWGISVCPGCDD</sequence>
<dbReference type="GO" id="GO:0051879">
    <property type="term" value="F:Hsp90 protein binding"/>
    <property type="evidence" value="ECO:0007669"/>
    <property type="project" value="TreeGrafter"/>
</dbReference>
<dbReference type="Pfam" id="PF10193">
    <property type="entry name" value="Telomere_reg-2"/>
    <property type="match status" value="1"/>
</dbReference>
<dbReference type="PANTHER" id="PTHR15830">
    <property type="entry name" value="TELOMERE LENGTH REGULATION PROTEIN TEL2 FAMILY MEMBER"/>
    <property type="match status" value="1"/>
</dbReference>
<proteinExistence type="inferred from homology"/>
<organism evidence="4 5">
    <name type="scientific">Saitozyma podzolica</name>
    <dbReference type="NCBI Taxonomy" id="1890683"/>
    <lineage>
        <taxon>Eukaryota</taxon>
        <taxon>Fungi</taxon>
        <taxon>Dikarya</taxon>
        <taxon>Basidiomycota</taxon>
        <taxon>Agaricomycotina</taxon>
        <taxon>Tremellomycetes</taxon>
        <taxon>Tremellales</taxon>
        <taxon>Trimorphomycetaceae</taxon>
        <taxon>Saitozyma</taxon>
    </lineage>
</organism>
<feature type="region of interest" description="Disordered" evidence="2">
    <location>
        <begin position="431"/>
        <end position="500"/>
    </location>
</feature>
<dbReference type="AlphaFoldDB" id="A0A427YLB7"/>
<dbReference type="GO" id="GO:0042162">
    <property type="term" value="F:telomeric DNA binding"/>
    <property type="evidence" value="ECO:0007669"/>
    <property type="project" value="TreeGrafter"/>
</dbReference>
<dbReference type="InterPro" id="IPR038528">
    <property type="entry name" value="TEL2_C_sf"/>
</dbReference>
<dbReference type="InterPro" id="IPR019337">
    <property type="entry name" value="Telomere_length_regulation_dom"/>
</dbReference>
<evidence type="ECO:0000313" key="5">
    <source>
        <dbReference type="Proteomes" id="UP000279259"/>
    </source>
</evidence>
<feature type="domain" description="Telomere length regulation protein conserved" evidence="3">
    <location>
        <begin position="520"/>
        <end position="631"/>
    </location>
</feature>
<dbReference type="EMBL" id="RSCD01000007">
    <property type="protein sequence ID" value="RSH91883.1"/>
    <property type="molecule type" value="Genomic_DNA"/>
</dbReference>
<dbReference type="Proteomes" id="UP000279259">
    <property type="component" value="Unassembled WGS sequence"/>
</dbReference>
<protein>
    <submittedName>
        <fullName evidence="4">Telomere binding protein</fullName>
    </submittedName>
</protein>
<feature type="compositionally biased region" description="Basic and acidic residues" evidence="2">
    <location>
        <begin position="678"/>
        <end position="688"/>
    </location>
</feature>